<keyword evidence="2" id="KW-0238">DNA-binding</keyword>
<dbReference type="Gene3D" id="1.20.5.170">
    <property type="match status" value="1"/>
</dbReference>
<accession>H3DJT7</accession>
<dbReference type="GO" id="GO:0000981">
    <property type="term" value="F:DNA-binding transcription factor activity, RNA polymerase II-specific"/>
    <property type="evidence" value="ECO:0007669"/>
    <property type="project" value="TreeGrafter"/>
</dbReference>
<reference evidence="7" key="1">
    <citation type="journal article" date="2004" name="Nature">
        <title>Genome duplication in the teleost fish Tetraodon nigroviridis reveals the early vertebrate proto-karyotype.</title>
        <authorList>
            <person name="Jaillon O."/>
            <person name="Aury J.-M."/>
            <person name="Brunet F."/>
            <person name="Petit J.-L."/>
            <person name="Stange-Thomann N."/>
            <person name="Mauceli E."/>
            <person name="Bouneau L."/>
            <person name="Fischer C."/>
            <person name="Ozouf-Costaz C."/>
            <person name="Bernot A."/>
            <person name="Nicaud S."/>
            <person name="Jaffe D."/>
            <person name="Fisher S."/>
            <person name="Lutfalla G."/>
            <person name="Dossat C."/>
            <person name="Segurens B."/>
            <person name="Dasilva C."/>
            <person name="Salanoubat M."/>
            <person name="Levy M."/>
            <person name="Boudet N."/>
            <person name="Castellano S."/>
            <person name="Anthouard V."/>
            <person name="Jubin C."/>
            <person name="Castelli V."/>
            <person name="Katinka M."/>
            <person name="Vacherie B."/>
            <person name="Biemont C."/>
            <person name="Skalli Z."/>
            <person name="Cattolico L."/>
            <person name="Poulain J."/>
            <person name="De Berardinis V."/>
            <person name="Cruaud C."/>
            <person name="Duprat S."/>
            <person name="Brottier P."/>
            <person name="Coutanceau J.-P."/>
            <person name="Gouzy J."/>
            <person name="Parra G."/>
            <person name="Lardier G."/>
            <person name="Chapple C."/>
            <person name="McKernan K.J."/>
            <person name="McEwan P."/>
            <person name="Bosak S."/>
            <person name="Kellis M."/>
            <person name="Volff J.-N."/>
            <person name="Guigo R."/>
            <person name="Zody M.C."/>
            <person name="Mesirov J."/>
            <person name="Lindblad-Toh K."/>
            <person name="Birren B."/>
            <person name="Nusbaum C."/>
            <person name="Kahn D."/>
            <person name="Robinson-Rechavi M."/>
            <person name="Laudet V."/>
            <person name="Schachter V."/>
            <person name="Quetier F."/>
            <person name="Saurin W."/>
            <person name="Scarpelli C."/>
            <person name="Wincker P."/>
            <person name="Lander E.S."/>
            <person name="Weissenbach J."/>
            <person name="Roest Crollius H."/>
        </authorList>
    </citation>
    <scope>NUCLEOTIDE SEQUENCE [LARGE SCALE GENOMIC DNA]</scope>
</reference>
<dbReference type="SUPFAM" id="SSF47454">
    <property type="entry name" value="A DNA-binding domain in eukaryotic transcription factors"/>
    <property type="match status" value="1"/>
</dbReference>
<dbReference type="Proteomes" id="UP000007303">
    <property type="component" value="Unassembled WGS sequence"/>
</dbReference>
<dbReference type="OMA" id="PCGVNER"/>
<evidence type="ECO:0000256" key="3">
    <source>
        <dbReference type="ARBA" id="ARBA00023163"/>
    </source>
</evidence>
<evidence type="ECO:0000256" key="1">
    <source>
        <dbReference type="ARBA" id="ARBA00023015"/>
    </source>
</evidence>
<proteinExistence type="predicted"/>
<evidence type="ECO:0000259" key="5">
    <source>
        <dbReference type="Pfam" id="PF03131"/>
    </source>
</evidence>
<dbReference type="GO" id="GO:0005634">
    <property type="term" value="C:nucleus"/>
    <property type="evidence" value="ECO:0007669"/>
    <property type="project" value="TreeGrafter"/>
</dbReference>
<feature type="domain" description="Basic leucine zipper" evidence="5">
    <location>
        <begin position="290"/>
        <end position="379"/>
    </location>
</feature>
<dbReference type="STRING" id="99883.ENSTNIP00000020783"/>
<dbReference type="InterPro" id="IPR008917">
    <property type="entry name" value="TF_DNA-bd_sf"/>
</dbReference>
<feature type="region of interest" description="Disordered" evidence="4">
    <location>
        <begin position="385"/>
        <end position="408"/>
    </location>
</feature>
<dbReference type="HOGENOM" id="CLU_063062_0_0_1"/>
<protein>
    <submittedName>
        <fullName evidence="6">Neural retina leucine zipper</fullName>
    </submittedName>
</protein>
<name>H3DJT7_TETNG</name>
<dbReference type="PANTHER" id="PTHR10129:SF35">
    <property type="entry name" value="NEURAL RETINA-SPECIFIC LEUCINE ZIPPER PROTEIN"/>
    <property type="match status" value="1"/>
</dbReference>
<keyword evidence="7" id="KW-1185">Reference proteome</keyword>
<feature type="compositionally biased region" description="Pro residues" evidence="4">
    <location>
        <begin position="399"/>
        <end position="408"/>
    </location>
</feature>
<reference evidence="6" key="2">
    <citation type="submission" date="2025-08" db="UniProtKB">
        <authorList>
            <consortium name="Ensembl"/>
        </authorList>
    </citation>
    <scope>IDENTIFICATION</scope>
</reference>
<dbReference type="Pfam" id="PF03131">
    <property type="entry name" value="bZIP_Maf"/>
    <property type="match status" value="1"/>
</dbReference>
<keyword evidence="1" id="KW-0805">Transcription regulation</keyword>
<dbReference type="GO" id="GO:0000978">
    <property type="term" value="F:RNA polymerase II cis-regulatory region sequence-specific DNA binding"/>
    <property type="evidence" value="ECO:0007669"/>
    <property type="project" value="TreeGrafter"/>
</dbReference>
<evidence type="ECO:0000256" key="2">
    <source>
        <dbReference type="ARBA" id="ARBA00023125"/>
    </source>
</evidence>
<dbReference type="InterPro" id="IPR024874">
    <property type="entry name" value="Transcription_factor_Maf_fam"/>
</dbReference>
<feature type="compositionally biased region" description="Low complexity" evidence="4">
    <location>
        <begin position="91"/>
        <end position="101"/>
    </location>
</feature>
<feature type="compositionally biased region" description="Low complexity" evidence="4">
    <location>
        <begin position="62"/>
        <end position="74"/>
    </location>
</feature>
<feature type="region of interest" description="Disordered" evidence="4">
    <location>
        <begin position="31"/>
        <end position="117"/>
    </location>
</feature>
<sequence>MSSPSLPMPSLPPSPLAMEYLNDFDLLKFEVKSDTPPLPPPCSYPKSGLPQDPSSSPYTGHPPQDSSLSSSPYNSLPPSPTLSDAHPPPSDSFTSSISSGSQGNVDGSPVHGAPQCPTPASLEDLIWLAALQQQFGGEAAGPATLLGALGGVPERGDRDRGPANGFLGCEDAVEALLNSAAAAVSSQVPAGSFQGSSGALGDSGSDSGGDISCAKGTDMCHRPLVFLSSAPPSLPNGTPASAPYPQPLSPQDYMTRLWACGHDVHPLNTQWEIVFSVFSPSVHQCGAERFSDEQLVLSVRELNRHLRGVSKDEVVRLKQKQRYKNRGYAQSCRYKRLQHFHALGSEKHLSSQSLLEQLQCELTRVLRERDAYKARYEKLLGTSHSIGGGEAPAARSSNPPSPPPDYFL</sequence>
<keyword evidence="3" id="KW-0804">Transcription</keyword>
<dbReference type="CDD" id="cd14718">
    <property type="entry name" value="bZIP_Maf_large"/>
    <property type="match status" value="1"/>
</dbReference>
<feature type="compositionally biased region" description="Pro residues" evidence="4">
    <location>
        <begin position="75"/>
        <end position="90"/>
    </location>
</feature>
<dbReference type="GeneTree" id="ENSGT00940000166379"/>
<organism evidence="6 7">
    <name type="scientific">Tetraodon nigroviridis</name>
    <name type="common">Spotted green pufferfish</name>
    <name type="synonym">Chelonodon nigroviridis</name>
    <dbReference type="NCBI Taxonomy" id="99883"/>
    <lineage>
        <taxon>Eukaryota</taxon>
        <taxon>Metazoa</taxon>
        <taxon>Chordata</taxon>
        <taxon>Craniata</taxon>
        <taxon>Vertebrata</taxon>
        <taxon>Euteleostomi</taxon>
        <taxon>Actinopterygii</taxon>
        <taxon>Neopterygii</taxon>
        <taxon>Teleostei</taxon>
        <taxon>Neoteleostei</taxon>
        <taxon>Acanthomorphata</taxon>
        <taxon>Eupercaria</taxon>
        <taxon>Tetraodontiformes</taxon>
        <taxon>Tetradontoidea</taxon>
        <taxon>Tetraodontidae</taxon>
        <taxon>Tetraodon</taxon>
    </lineage>
</organism>
<dbReference type="Ensembl" id="ENSTNIT00000021016.1">
    <property type="protein sequence ID" value="ENSTNIP00000020783.1"/>
    <property type="gene ID" value="ENSTNIG00000017635.1"/>
</dbReference>
<evidence type="ECO:0000313" key="6">
    <source>
        <dbReference type="Ensembl" id="ENSTNIP00000020783.1"/>
    </source>
</evidence>
<dbReference type="InParanoid" id="H3DJT7"/>
<reference evidence="6" key="3">
    <citation type="submission" date="2025-09" db="UniProtKB">
        <authorList>
            <consortium name="Ensembl"/>
        </authorList>
    </citation>
    <scope>IDENTIFICATION</scope>
</reference>
<evidence type="ECO:0000313" key="7">
    <source>
        <dbReference type="Proteomes" id="UP000007303"/>
    </source>
</evidence>
<dbReference type="AlphaFoldDB" id="H3DJT7"/>
<dbReference type="InterPro" id="IPR004826">
    <property type="entry name" value="bZIP_Maf"/>
</dbReference>
<dbReference type="PANTHER" id="PTHR10129">
    <property type="entry name" value="TRANSCRIPTION FACTOR MAF"/>
    <property type="match status" value="1"/>
</dbReference>
<evidence type="ECO:0000256" key="4">
    <source>
        <dbReference type="SAM" id="MobiDB-lite"/>
    </source>
</evidence>